<reference evidence="2 3" key="1">
    <citation type="submission" date="2021-03" db="EMBL/GenBank/DDBJ databases">
        <title>Genomic Encyclopedia of Type Strains, Phase IV (KMG-IV): sequencing the most valuable type-strain genomes for metagenomic binning, comparative biology and taxonomic classification.</title>
        <authorList>
            <person name="Goeker M."/>
        </authorList>
    </citation>
    <scope>NUCLEOTIDE SEQUENCE [LARGE SCALE GENOMIC DNA]</scope>
    <source>
        <strain evidence="2 3">DSM 15596</strain>
    </source>
</reference>
<keyword evidence="3" id="KW-1185">Reference proteome</keyword>
<keyword evidence="1" id="KW-0812">Transmembrane</keyword>
<keyword evidence="1" id="KW-0472">Membrane</keyword>
<dbReference type="Proteomes" id="UP000706926">
    <property type="component" value="Unassembled WGS sequence"/>
</dbReference>
<dbReference type="EMBL" id="JAGGKI010000019">
    <property type="protein sequence ID" value="MBP1896064.1"/>
    <property type="molecule type" value="Genomic_DNA"/>
</dbReference>
<evidence type="ECO:0000313" key="3">
    <source>
        <dbReference type="Proteomes" id="UP000706926"/>
    </source>
</evidence>
<organism evidence="2 3">
    <name type="scientific">Paenibacillus lactis</name>
    <dbReference type="NCBI Taxonomy" id="228574"/>
    <lineage>
        <taxon>Bacteria</taxon>
        <taxon>Bacillati</taxon>
        <taxon>Bacillota</taxon>
        <taxon>Bacilli</taxon>
        <taxon>Bacillales</taxon>
        <taxon>Paenibacillaceae</taxon>
        <taxon>Paenibacillus</taxon>
    </lineage>
</organism>
<evidence type="ECO:0000256" key="1">
    <source>
        <dbReference type="SAM" id="Phobius"/>
    </source>
</evidence>
<gene>
    <name evidence="2" type="ORF">J2Z18_005174</name>
</gene>
<protein>
    <submittedName>
        <fullName evidence="2">TRAP-type C4-dicarboxylate transport system permease small subunit</fullName>
    </submittedName>
</protein>
<accession>A0ABS4FIH3</accession>
<proteinExistence type="predicted"/>
<keyword evidence="1" id="KW-1133">Transmembrane helix</keyword>
<comment type="caution">
    <text evidence="2">The sequence shown here is derived from an EMBL/GenBank/DDBJ whole genome shotgun (WGS) entry which is preliminary data.</text>
</comment>
<evidence type="ECO:0000313" key="2">
    <source>
        <dbReference type="EMBL" id="MBP1896064.1"/>
    </source>
</evidence>
<sequence>MSVIAMILFAIFFIARGWLGIWRPAWSTRYKAWKLKQGDTSPDPEYILMIRRIGWLYLIVGCGILAYGLLNICSNTN</sequence>
<name>A0ABS4FIH3_9BACL</name>
<feature type="transmembrane region" description="Helical" evidence="1">
    <location>
        <begin position="53"/>
        <end position="73"/>
    </location>
</feature>